<dbReference type="GO" id="GO:0005524">
    <property type="term" value="F:ATP binding"/>
    <property type="evidence" value="ECO:0007669"/>
    <property type="project" value="UniProtKB-UniRule"/>
</dbReference>
<evidence type="ECO:0000313" key="15">
    <source>
        <dbReference type="Proteomes" id="UP000048926"/>
    </source>
</evidence>
<evidence type="ECO:0000256" key="9">
    <source>
        <dbReference type="ARBA" id="ARBA00023310"/>
    </source>
</evidence>
<dbReference type="GO" id="GO:0012505">
    <property type="term" value="C:endomembrane system"/>
    <property type="evidence" value="ECO:0007669"/>
    <property type="project" value="UniProtKB-SubCell"/>
</dbReference>
<dbReference type="AlphaFoldDB" id="A0A0M6Y6J7"/>
<comment type="similarity">
    <text evidence="3 10 11">Belongs to the ATPase epsilon chain family.</text>
</comment>
<keyword evidence="9 10" id="KW-0066">ATP synthesis</keyword>
<evidence type="ECO:0000256" key="5">
    <source>
        <dbReference type="ARBA" id="ARBA00022781"/>
    </source>
</evidence>
<evidence type="ECO:0000256" key="3">
    <source>
        <dbReference type="ARBA" id="ARBA00005712"/>
    </source>
</evidence>
<comment type="subunit">
    <text evidence="10 11">F-type ATPases have 2 components, CF(1) - the catalytic core - and CF(0) - the membrane proton channel. CF(1) has five subunits: alpha(3), beta(3), gamma(1), delta(1), epsilon(1). CF(0) has three main subunits: a, b and c.</text>
</comment>
<dbReference type="InterPro" id="IPR001469">
    <property type="entry name" value="ATP_synth_F1_dsu/esu"/>
</dbReference>
<dbReference type="GO" id="GO:0045259">
    <property type="term" value="C:proton-transporting ATP synthase complex"/>
    <property type="evidence" value="ECO:0007669"/>
    <property type="project" value="UniProtKB-KW"/>
</dbReference>
<evidence type="ECO:0000256" key="12">
    <source>
        <dbReference type="SAM" id="Coils"/>
    </source>
</evidence>
<name>A0A0M6Y6J7_9HYPH</name>
<keyword evidence="12" id="KW-0175">Coiled coil</keyword>
<feature type="coiled-coil region" evidence="12">
    <location>
        <begin position="93"/>
        <end position="136"/>
    </location>
</feature>
<dbReference type="PANTHER" id="PTHR13822:SF10">
    <property type="entry name" value="ATP SYNTHASE EPSILON CHAIN, CHLOROPLASTIC"/>
    <property type="match status" value="1"/>
</dbReference>
<dbReference type="OrthoDB" id="9799969at2"/>
<evidence type="ECO:0000256" key="7">
    <source>
        <dbReference type="ARBA" id="ARBA00023136"/>
    </source>
</evidence>
<dbReference type="GO" id="GO:0046933">
    <property type="term" value="F:proton-transporting ATP synthase activity, rotational mechanism"/>
    <property type="evidence" value="ECO:0007669"/>
    <property type="project" value="UniProtKB-UniRule"/>
</dbReference>
<keyword evidence="5 10" id="KW-0375">Hydrogen ion transport</keyword>
<dbReference type="GO" id="GO:0005886">
    <property type="term" value="C:plasma membrane"/>
    <property type="evidence" value="ECO:0007669"/>
    <property type="project" value="UniProtKB-SubCell"/>
</dbReference>
<dbReference type="CDD" id="cd12152">
    <property type="entry name" value="F1-ATPase_delta"/>
    <property type="match status" value="1"/>
</dbReference>
<dbReference type="EMBL" id="CXST01000002">
    <property type="protein sequence ID" value="CTQ44420.1"/>
    <property type="molecule type" value="Genomic_DNA"/>
</dbReference>
<evidence type="ECO:0000256" key="1">
    <source>
        <dbReference type="ARBA" id="ARBA00003543"/>
    </source>
</evidence>
<dbReference type="KEGG" id="lagg:B0E33_08955"/>
<keyword evidence="4 10" id="KW-0813">Transport</keyword>
<comment type="function">
    <text evidence="1 10">Produces ATP from ADP in the presence of a proton gradient across the membrane.</text>
</comment>
<reference evidence="15" key="1">
    <citation type="submission" date="2015-07" db="EMBL/GenBank/DDBJ databases">
        <authorList>
            <person name="Rodrigo-Torres Lidia"/>
            <person name="Arahal R.David."/>
        </authorList>
    </citation>
    <scope>NUCLEOTIDE SEQUENCE [LARGE SCALE GENOMIC DNA]</scope>
    <source>
        <strain evidence="15">CECT 4801</strain>
    </source>
</reference>
<evidence type="ECO:0000256" key="8">
    <source>
        <dbReference type="ARBA" id="ARBA00023196"/>
    </source>
</evidence>
<dbReference type="NCBIfam" id="TIGR01216">
    <property type="entry name" value="ATP_synt_epsi"/>
    <property type="match status" value="1"/>
</dbReference>
<evidence type="ECO:0000256" key="6">
    <source>
        <dbReference type="ARBA" id="ARBA00023065"/>
    </source>
</evidence>
<keyword evidence="8 10" id="KW-0139">CF(1)</keyword>
<dbReference type="Gene3D" id="2.60.15.10">
    <property type="entry name" value="F0F1 ATP synthase delta/epsilon subunit, N-terminal"/>
    <property type="match status" value="1"/>
</dbReference>
<proteinExistence type="inferred from homology"/>
<dbReference type="SUPFAM" id="SSF51344">
    <property type="entry name" value="Epsilon subunit of F1F0-ATP synthase N-terminal domain"/>
    <property type="match status" value="1"/>
</dbReference>
<gene>
    <name evidence="10 14" type="primary">atpC</name>
    <name evidence="14" type="ORF">LAL4801_02863</name>
</gene>
<protein>
    <recommendedName>
        <fullName evidence="10">ATP synthase epsilon chain</fullName>
    </recommendedName>
    <alternativeName>
        <fullName evidence="10">ATP synthase F1 sector epsilon subunit</fullName>
    </alternativeName>
    <alternativeName>
        <fullName evidence="10">F-ATPase epsilon subunit</fullName>
    </alternativeName>
</protein>
<evidence type="ECO:0000256" key="10">
    <source>
        <dbReference type="HAMAP-Rule" id="MF_00530"/>
    </source>
</evidence>
<keyword evidence="7 10" id="KW-0472">Membrane</keyword>
<evidence type="ECO:0000256" key="11">
    <source>
        <dbReference type="RuleBase" id="RU003656"/>
    </source>
</evidence>
<evidence type="ECO:0000313" key="14">
    <source>
        <dbReference type="EMBL" id="CTQ44420.1"/>
    </source>
</evidence>
<dbReference type="Proteomes" id="UP000048926">
    <property type="component" value="Unassembled WGS sequence"/>
</dbReference>
<comment type="subcellular location">
    <subcellularLocation>
        <location evidence="10">Cell membrane</location>
        <topology evidence="10">Peripheral membrane protein</topology>
    </subcellularLocation>
    <subcellularLocation>
        <location evidence="2">Endomembrane system</location>
        <topology evidence="2">Peripheral membrane protein</topology>
    </subcellularLocation>
</comment>
<dbReference type="Pfam" id="PF02823">
    <property type="entry name" value="ATP-synt_DE_N"/>
    <property type="match status" value="1"/>
</dbReference>
<dbReference type="HAMAP" id="MF_00530">
    <property type="entry name" value="ATP_synth_epsil_bac"/>
    <property type="match status" value="1"/>
</dbReference>
<evidence type="ECO:0000256" key="2">
    <source>
        <dbReference type="ARBA" id="ARBA00004184"/>
    </source>
</evidence>
<sequence length="136" mass="14600">MAELFQFELVSPERQLLSEQVAEVVVPGAEGEFGVLKNHAPFISTILPGILKVRSSENGGWDEYFVRGGFADVAAGGLTVLAEQAVPVGEISREQLDQAIQDAQEDVSDAKDDASRQKAEMTLAQLKDVAEALTKA</sequence>
<organism evidence="14 15">
    <name type="scientific">Roseibium aggregatum</name>
    <dbReference type="NCBI Taxonomy" id="187304"/>
    <lineage>
        <taxon>Bacteria</taxon>
        <taxon>Pseudomonadati</taxon>
        <taxon>Pseudomonadota</taxon>
        <taxon>Alphaproteobacteria</taxon>
        <taxon>Hyphomicrobiales</taxon>
        <taxon>Stappiaceae</taxon>
        <taxon>Roseibium</taxon>
    </lineage>
</organism>
<feature type="domain" description="ATP synthase F1 complex delta/epsilon subunit N-terminal" evidence="13">
    <location>
        <begin position="5"/>
        <end position="85"/>
    </location>
</feature>
<dbReference type="NCBIfam" id="NF001851">
    <property type="entry name" value="PRK00571.2-4"/>
    <property type="match status" value="1"/>
</dbReference>
<accession>A0A0M6Y6J7</accession>
<keyword evidence="10" id="KW-1003">Cell membrane</keyword>
<dbReference type="InterPro" id="IPR020546">
    <property type="entry name" value="ATP_synth_F1_dsu/esu_N"/>
</dbReference>
<evidence type="ECO:0000259" key="13">
    <source>
        <dbReference type="Pfam" id="PF02823"/>
    </source>
</evidence>
<dbReference type="STRING" id="187304.B0E33_08955"/>
<keyword evidence="15" id="KW-1185">Reference proteome</keyword>
<dbReference type="InterPro" id="IPR036771">
    <property type="entry name" value="ATPsynth_dsu/esu_N"/>
</dbReference>
<evidence type="ECO:0000256" key="4">
    <source>
        <dbReference type="ARBA" id="ARBA00022448"/>
    </source>
</evidence>
<keyword evidence="6 10" id="KW-0406">Ion transport</keyword>
<dbReference type="PANTHER" id="PTHR13822">
    <property type="entry name" value="ATP SYNTHASE DELTA/EPSILON CHAIN"/>
    <property type="match status" value="1"/>
</dbReference>
<dbReference type="RefSeq" id="WP_022998993.1">
    <property type="nucleotide sequence ID" value="NZ_CP045622.1"/>
</dbReference>